<accession>A0ABY8BCB5</accession>
<proteinExistence type="predicted"/>
<dbReference type="Proteomes" id="UP001216510">
    <property type="component" value="Chromosome"/>
</dbReference>
<evidence type="ECO:0000313" key="1">
    <source>
        <dbReference type="EMBL" id="WEF33356.1"/>
    </source>
</evidence>
<name>A0ABY8BCB5_9BURK</name>
<sequence length="83" mass="9100">MPELRLDVPQVVLDAINDKLNRINQYPAGTRLSANDIGREALAVYKWVLDRSDDGLAIVAAGADSKPVVQITTPHLPARRPSR</sequence>
<keyword evidence="2" id="KW-1185">Reference proteome</keyword>
<dbReference type="RefSeq" id="WP_277416062.1">
    <property type="nucleotide sequence ID" value="NZ_CP119083.1"/>
</dbReference>
<protein>
    <submittedName>
        <fullName evidence="1">Uncharacterized protein</fullName>
    </submittedName>
</protein>
<evidence type="ECO:0000313" key="2">
    <source>
        <dbReference type="Proteomes" id="UP001216510"/>
    </source>
</evidence>
<organism evidence="1 2">
    <name type="scientific">Pseudoduganella chitinolytica</name>
    <dbReference type="NCBI Taxonomy" id="34070"/>
    <lineage>
        <taxon>Bacteria</taxon>
        <taxon>Pseudomonadati</taxon>
        <taxon>Pseudomonadota</taxon>
        <taxon>Betaproteobacteria</taxon>
        <taxon>Burkholderiales</taxon>
        <taxon>Oxalobacteraceae</taxon>
        <taxon>Telluria group</taxon>
        <taxon>Pseudoduganella</taxon>
    </lineage>
</organism>
<reference evidence="1 2" key="1">
    <citation type="submission" date="2023-02" db="EMBL/GenBank/DDBJ databases">
        <title>Gemone sequence of Telluria chitinolytica ACM 3522T.</title>
        <authorList>
            <person name="Frediansyah A."/>
            <person name="Miess H."/>
            <person name="Gross H."/>
        </authorList>
    </citation>
    <scope>NUCLEOTIDE SEQUENCE [LARGE SCALE GENOMIC DNA]</scope>
    <source>
        <strain evidence="1 2">ACM 3522</strain>
    </source>
</reference>
<gene>
    <name evidence="1" type="ORF">PX653_00760</name>
</gene>
<dbReference type="EMBL" id="CP119083">
    <property type="protein sequence ID" value="WEF33356.1"/>
    <property type="molecule type" value="Genomic_DNA"/>
</dbReference>